<dbReference type="RefSeq" id="WP_371388119.1">
    <property type="nucleotide sequence ID" value="NZ_JBGLYH010000083.1"/>
</dbReference>
<dbReference type="SUPFAM" id="SSF69118">
    <property type="entry name" value="AhpD-like"/>
    <property type="match status" value="1"/>
</dbReference>
<organism evidence="1 2">
    <name type="scientific">Pseudodesulfovibrio karagichevae</name>
    <dbReference type="NCBI Taxonomy" id="3239305"/>
    <lineage>
        <taxon>Bacteria</taxon>
        <taxon>Pseudomonadati</taxon>
        <taxon>Thermodesulfobacteriota</taxon>
        <taxon>Desulfovibrionia</taxon>
        <taxon>Desulfovibrionales</taxon>
        <taxon>Desulfovibrionaceae</taxon>
    </lineage>
</organism>
<accession>A0ABV4K6Q1</accession>
<protein>
    <recommendedName>
        <fullName evidence="3">Alkylhydroperoxidase family enzyme, contains CxxC motif</fullName>
    </recommendedName>
</protein>
<evidence type="ECO:0000313" key="1">
    <source>
        <dbReference type="EMBL" id="MEZ7198632.1"/>
    </source>
</evidence>
<reference evidence="1 2" key="1">
    <citation type="submission" date="2024-08" db="EMBL/GenBank/DDBJ databases">
        <title>Sulfate-reducing bacteria isolated from formation water of the oil field in Kazakhstan and description of Pseudodesulfovibrio sp.</title>
        <authorList>
            <person name="Bidzhieva S.K."/>
            <person name="Tourova T.P."/>
            <person name="Grouzdev D.S."/>
            <person name="Beletsky A.V."/>
            <person name="Sokolova D.S."/>
            <person name="Samigullina S.R."/>
            <person name="Poltaraus A.B."/>
            <person name="Avtukh A.N."/>
            <person name="Tereshina V.M."/>
            <person name="Zhaparov N.S."/>
            <person name="Mardanov A.V."/>
            <person name="Nazina T.N."/>
        </authorList>
    </citation>
    <scope>NUCLEOTIDE SEQUENCE [LARGE SCALE GENOMIC DNA]</scope>
    <source>
        <strain evidence="1 2">9FUS</strain>
    </source>
</reference>
<proteinExistence type="predicted"/>
<comment type="caution">
    <text evidence="1">The sequence shown here is derived from an EMBL/GenBank/DDBJ whole genome shotgun (WGS) entry which is preliminary data.</text>
</comment>
<evidence type="ECO:0008006" key="3">
    <source>
        <dbReference type="Google" id="ProtNLM"/>
    </source>
</evidence>
<dbReference type="Proteomes" id="UP001568698">
    <property type="component" value="Unassembled WGS sequence"/>
</dbReference>
<name>A0ABV4K6Q1_9BACT</name>
<evidence type="ECO:0000313" key="2">
    <source>
        <dbReference type="Proteomes" id="UP001568698"/>
    </source>
</evidence>
<dbReference type="Gene3D" id="1.20.1290.10">
    <property type="entry name" value="AhpD-like"/>
    <property type="match status" value="1"/>
</dbReference>
<keyword evidence="2" id="KW-1185">Reference proteome</keyword>
<dbReference type="InterPro" id="IPR029032">
    <property type="entry name" value="AhpD-like"/>
</dbReference>
<dbReference type="EMBL" id="JBGLYH010000083">
    <property type="protein sequence ID" value="MEZ7198632.1"/>
    <property type="molecule type" value="Genomic_DNA"/>
</dbReference>
<sequence>MFMIDYVKPEQAEGEVQKIYSMFTPRIPVPEPILLYSASPRYLQRHVDMIVDYMQDDAYSPELLAALRFIGASSACFGFCTLFNRKMLGDMGLSEAEIDALATDPAKAFDAKDAALLAFAAKSIKEPDNVTREDLDAVRAAGWTDQQIYEAAAYSAQMSVTGTLFRTFAEK</sequence>
<gene>
    <name evidence="1" type="ORF">AB6M95_17935</name>
</gene>